<dbReference type="InterPro" id="IPR001206">
    <property type="entry name" value="Diacylglycerol_kinase_cat_dom"/>
</dbReference>
<comment type="caution">
    <text evidence="2">The sequence shown here is derived from an EMBL/GenBank/DDBJ whole genome shotgun (WGS) entry which is preliminary data.</text>
</comment>
<dbReference type="GO" id="GO:0016301">
    <property type="term" value="F:kinase activity"/>
    <property type="evidence" value="ECO:0007669"/>
    <property type="project" value="UniProtKB-KW"/>
</dbReference>
<dbReference type="Gene3D" id="2.60.200.40">
    <property type="match status" value="1"/>
</dbReference>
<dbReference type="Pfam" id="PF00781">
    <property type="entry name" value="DAGK_cat"/>
    <property type="match status" value="1"/>
</dbReference>
<accession>A0A0G0Q8S1</accession>
<proteinExistence type="predicted"/>
<organism evidence="2 3">
    <name type="scientific">Candidatus Falkowbacteria bacterium GW2011_GWF2_39_8</name>
    <dbReference type="NCBI Taxonomy" id="1618642"/>
    <lineage>
        <taxon>Bacteria</taxon>
        <taxon>Candidatus Falkowiibacteriota</taxon>
    </lineage>
</organism>
<dbReference type="InterPro" id="IPR017438">
    <property type="entry name" value="ATP-NAD_kinase_N"/>
</dbReference>
<gene>
    <name evidence="2" type="ORF">UT64_C0004G0018</name>
</gene>
<dbReference type="EMBL" id="LBXO01000004">
    <property type="protein sequence ID" value="KKR33711.1"/>
    <property type="molecule type" value="Genomic_DNA"/>
</dbReference>
<name>A0A0G0Q8S1_9BACT</name>
<dbReference type="Proteomes" id="UP000034137">
    <property type="component" value="Unassembled WGS sequence"/>
</dbReference>
<keyword evidence="2" id="KW-0418">Kinase</keyword>
<dbReference type="AlphaFoldDB" id="A0A0G0Q8S1"/>
<evidence type="ECO:0000313" key="2">
    <source>
        <dbReference type="EMBL" id="KKR33711.1"/>
    </source>
</evidence>
<sequence length="249" mass="27320">MHVYIYDSFLNHNKYHNLLAKIETRITDLGLNGKICRLGASKNYSATIQDEIKRGAKTIIAVGNDETINQVINAMNGSEIPLGIIPVGKNESLVATSLGIGRELLACDILSARRIEKLDLVLANDTLFLTEGKITTKGSIIEINQGYSIEILEGGEVSIINLPLSTVDLPTTGKFKPDDGLLEVFIKTKETANFLKKSVGQSVFTTKELTLDNKSYLLRVDNSIDIKTPIKIKSCPQSLNVIVGKNRTF</sequence>
<keyword evidence="2" id="KW-0808">Transferase</keyword>
<dbReference type="InterPro" id="IPR016064">
    <property type="entry name" value="NAD/diacylglycerol_kinase_sf"/>
</dbReference>
<feature type="domain" description="DAGKc" evidence="1">
    <location>
        <begin position="11"/>
        <end position="121"/>
    </location>
</feature>
<reference evidence="2 3" key="1">
    <citation type="journal article" date="2015" name="Nature">
        <title>rRNA introns, odd ribosomes, and small enigmatic genomes across a large radiation of phyla.</title>
        <authorList>
            <person name="Brown C.T."/>
            <person name="Hug L.A."/>
            <person name="Thomas B.C."/>
            <person name="Sharon I."/>
            <person name="Castelle C.J."/>
            <person name="Singh A."/>
            <person name="Wilkins M.J."/>
            <person name="Williams K.H."/>
            <person name="Banfield J.F."/>
        </authorList>
    </citation>
    <scope>NUCLEOTIDE SEQUENCE [LARGE SCALE GENOMIC DNA]</scope>
</reference>
<dbReference type="SUPFAM" id="SSF111331">
    <property type="entry name" value="NAD kinase/diacylglycerol kinase-like"/>
    <property type="match status" value="1"/>
</dbReference>
<evidence type="ECO:0000313" key="3">
    <source>
        <dbReference type="Proteomes" id="UP000034137"/>
    </source>
</evidence>
<evidence type="ECO:0000259" key="1">
    <source>
        <dbReference type="Pfam" id="PF00781"/>
    </source>
</evidence>
<dbReference type="Gene3D" id="3.40.50.10330">
    <property type="entry name" value="Probable inorganic polyphosphate/atp-NAD kinase, domain 1"/>
    <property type="match status" value="1"/>
</dbReference>
<protein>
    <submittedName>
        <fullName evidence="2">Diacylglycerol kinase family enzyme</fullName>
    </submittedName>
</protein>